<feature type="transmembrane region" description="Helical" evidence="1">
    <location>
        <begin position="92"/>
        <end position="115"/>
    </location>
</feature>
<sequence length="426" mass="49515">MDVLNRGCLYFVRLLGKIILLFCVFSYVYQIHYKIFPVTFPVVLGLFGILYDFFINKGIFKIKLCNFYIFCGFYLVIISLIISTVINGTHDYTFLQFGIVNLLNVYSFYTISILFKILYKDISFELVVKYYIASALLQLIISLVMFLDVDKMVYFTGLLKYTSLAETKLIEEMGARLIGFGTQFFQSGIIHGMILLLLVFYADKKKCVLYEKVFLCFAFCLMSIVGMMMARTTLVGILMAIAFVVFKSNMWKLKIKISSIKLVLIMFIVLCAFSLFVMNFSYEVKTSLLVAYDFGFELINSYTQTGQLETASTNAMFRMYIFPSLFKTWVIGDGLWMDSFGRFYMHTDIGFIRMIFYFGIVGLISFIVFQVVSIFAVYRNNKYLGKIPFILIFVYFFVLNLKGFTDLFYLIIPFCYCSSFTLKHRC</sequence>
<feature type="transmembrane region" description="Helical" evidence="1">
    <location>
        <begin position="390"/>
        <end position="412"/>
    </location>
</feature>
<reference evidence="2 3" key="1">
    <citation type="submission" date="2018-09" db="EMBL/GenBank/DDBJ databases">
        <title>Murine metabolic-syndrome-specific gut microbial biobank.</title>
        <authorList>
            <person name="Liu C."/>
        </authorList>
    </citation>
    <scope>NUCLEOTIDE SEQUENCE [LARGE SCALE GENOMIC DNA]</scope>
    <source>
        <strain evidence="2 3">8-P5</strain>
    </source>
</reference>
<gene>
    <name evidence="2" type="ORF">D7V78_06950</name>
</gene>
<evidence type="ECO:0008006" key="4">
    <source>
        <dbReference type="Google" id="ProtNLM"/>
    </source>
</evidence>
<feature type="transmembrane region" description="Helical" evidence="1">
    <location>
        <begin position="7"/>
        <end position="29"/>
    </location>
</feature>
<keyword evidence="1" id="KW-0472">Membrane</keyword>
<feature type="transmembrane region" description="Helical" evidence="1">
    <location>
        <begin position="209"/>
        <end position="228"/>
    </location>
</feature>
<keyword evidence="1" id="KW-1133">Transmembrane helix</keyword>
<evidence type="ECO:0000256" key="1">
    <source>
        <dbReference type="SAM" id="Phobius"/>
    </source>
</evidence>
<protein>
    <recommendedName>
        <fullName evidence="4">O-antigen ligase domain-containing protein</fullName>
    </recommendedName>
</protein>
<feature type="transmembrane region" description="Helical" evidence="1">
    <location>
        <begin position="234"/>
        <end position="250"/>
    </location>
</feature>
<dbReference type="Proteomes" id="UP000278164">
    <property type="component" value="Unassembled WGS sequence"/>
</dbReference>
<evidence type="ECO:0000313" key="3">
    <source>
        <dbReference type="Proteomes" id="UP000278164"/>
    </source>
</evidence>
<feature type="transmembrane region" description="Helical" evidence="1">
    <location>
        <begin position="127"/>
        <end position="147"/>
    </location>
</feature>
<name>A0A3L7ZT49_PARDI</name>
<feature type="transmembrane region" description="Helical" evidence="1">
    <location>
        <begin position="35"/>
        <end position="55"/>
    </location>
</feature>
<evidence type="ECO:0000313" key="2">
    <source>
        <dbReference type="EMBL" id="RLT74152.1"/>
    </source>
</evidence>
<feature type="transmembrane region" description="Helical" evidence="1">
    <location>
        <begin position="262"/>
        <end position="282"/>
    </location>
</feature>
<proteinExistence type="predicted"/>
<feature type="transmembrane region" description="Helical" evidence="1">
    <location>
        <begin position="354"/>
        <end position="378"/>
    </location>
</feature>
<feature type="transmembrane region" description="Helical" evidence="1">
    <location>
        <begin position="184"/>
        <end position="202"/>
    </location>
</feature>
<dbReference type="OrthoDB" id="703085at2"/>
<dbReference type="AlphaFoldDB" id="A0A3L7ZT49"/>
<comment type="caution">
    <text evidence="2">The sequence shown here is derived from an EMBL/GenBank/DDBJ whole genome shotgun (WGS) entry which is preliminary data.</text>
</comment>
<dbReference type="EMBL" id="RAYI01000010">
    <property type="protein sequence ID" value="RLT74152.1"/>
    <property type="molecule type" value="Genomic_DNA"/>
</dbReference>
<accession>A0A3L7ZT49</accession>
<dbReference type="RefSeq" id="WP_121735585.1">
    <property type="nucleotide sequence ID" value="NZ_QXXG01000008.1"/>
</dbReference>
<keyword evidence="1" id="KW-0812">Transmembrane</keyword>
<feature type="transmembrane region" description="Helical" evidence="1">
    <location>
        <begin position="67"/>
        <end position="86"/>
    </location>
</feature>
<organism evidence="2 3">
    <name type="scientific">Parabacteroides distasonis</name>
    <dbReference type="NCBI Taxonomy" id="823"/>
    <lineage>
        <taxon>Bacteria</taxon>
        <taxon>Pseudomonadati</taxon>
        <taxon>Bacteroidota</taxon>
        <taxon>Bacteroidia</taxon>
        <taxon>Bacteroidales</taxon>
        <taxon>Tannerellaceae</taxon>
        <taxon>Parabacteroides</taxon>
    </lineage>
</organism>